<dbReference type="Pfam" id="PF12704">
    <property type="entry name" value="MacB_PCD"/>
    <property type="match status" value="1"/>
</dbReference>
<sequence length="389" mass="41981">MKYLHLIWAALFRRKLRTFLTLVSIITAFLLFGLLDAVRVGFDQAGQSANGAQRLQTGAKLSFIQLLPMSLGARISQIDGVKDVTFANWFGGAYQKPENQVFSFAVAPNYLDIYPEMEVSAEHRKAFAETKDGALIGEALARKFGWKVGDQVPMQSTIFPDKNGSQNWPFKIVGIIHVADKKTGGWWDQTFLLNWKYFDDTTPWNQGQVGWYVTRVKDVNQADRVLKAIDEISANSDHETRTLTEQAAMSSWMKQVADINLIVTSIMGAVFFTLLLLAGNTMMQAVRERTGEIAVLKTLGFPGGSVLAMVLAESMLLLLIGGSIGLALASVVGPAVSAGSGGALNLPAAGATSWAIGVGLALLFGLAVGALPALRAMRVNITDALAGRA</sequence>
<gene>
    <name evidence="9" type="ORF">CDO81_05325</name>
</gene>
<dbReference type="InterPro" id="IPR051125">
    <property type="entry name" value="ABC-4/HrtB_transporter"/>
</dbReference>
<evidence type="ECO:0000256" key="3">
    <source>
        <dbReference type="ARBA" id="ARBA00022692"/>
    </source>
</evidence>
<dbReference type="PANTHER" id="PTHR43738:SF3">
    <property type="entry name" value="ABC TRANSPORTER PERMEASE"/>
    <property type="match status" value="1"/>
</dbReference>
<accession>A0A254NE06</accession>
<keyword evidence="10" id="KW-1185">Reference proteome</keyword>
<feature type="domain" description="ABC3 transporter permease C-terminal" evidence="7">
    <location>
        <begin position="266"/>
        <end position="381"/>
    </location>
</feature>
<proteinExistence type="predicted"/>
<dbReference type="InterPro" id="IPR025857">
    <property type="entry name" value="MacB_PCD"/>
</dbReference>
<feature type="transmembrane region" description="Helical" evidence="6">
    <location>
        <begin position="259"/>
        <end position="278"/>
    </location>
</feature>
<dbReference type="Proteomes" id="UP000197446">
    <property type="component" value="Unassembled WGS sequence"/>
</dbReference>
<evidence type="ECO:0000256" key="4">
    <source>
        <dbReference type="ARBA" id="ARBA00022989"/>
    </source>
</evidence>
<organism evidence="9 10">
    <name type="scientific">Roseateles puraquae</name>
    <dbReference type="NCBI Taxonomy" id="431059"/>
    <lineage>
        <taxon>Bacteria</taxon>
        <taxon>Pseudomonadati</taxon>
        <taxon>Pseudomonadota</taxon>
        <taxon>Betaproteobacteria</taxon>
        <taxon>Burkholderiales</taxon>
        <taxon>Sphaerotilaceae</taxon>
        <taxon>Roseateles</taxon>
    </lineage>
</organism>
<feature type="domain" description="MacB-like periplasmic core" evidence="8">
    <location>
        <begin position="25"/>
        <end position="231"/>
    </location>
</feature>
<reference evidence="9 10" key="1">
    <citation type="journal article" date="2007" name="Int. J. Syst. Evol. Microbiol.">
        <title>Description of Pelomonas aquatica sp. nov. and Pelomonas puraquae sp. nov., isolated from industrial and haemodialysis water.</title>
        <authorList>
            <person name="Gomila M."/>
            <person name="Bowien B."/>
            <person name="Falsen E."/>
            <person name="Moore E.R."/>
            <person name="Lalucat J."/>
        </authorList>
    </citation>
    <scope>NUCLEOTIDE SEQUENCE [LARGE SCALE GENOMIC DNA]</scope>
    <source>
        <strain evidence="9 10">CCUG 52769</strain>
    </source>
</reference>
<name>A0A254NE06_9BURK</name>
<evidence type="ECO:0000259" key="8">
    <source>
        <dbReference type="Pfam" id="PF12704"/>
    </source>
</evidence>
<dbReference type="EMBL" id="NISI01000001">
    <property type="protein sequence ID" value="OWR05864.1"/>
    <property type="molecule type" value="Genomic_DNA"/>
</dbReference>
<dbReference type="OrthoDB" id="9775474at2"/>
<keyword evidence="4 6" id="KW-1133">Transmembrane helix</keyword>
<dbReference type="PANTHER" id="PTHR43738">
    <property type="entry name" value="ABC TRANSPORTER, MEMBRANE PROTEIN"/>
    <property type="match status" value="1"/>
</dbReference>
<evidence type="ECO:0000259" key="7">
    <source>
        <dbReference type="Pfam" id="PF02687"/>
    </source>
</evidence>
<evidence type="ECO:0000256" key="6">
    <source>
        <dbReference type="SAM" id="Phobius"/>
    </source>
</evidence>
<evidence type="ECO:0000256" key="5">
    <source>
        <dbReference type="ARBA" id="ARBA00023136"/>
    </source>
</evidence>
<feature type="transmembrane region" description="Helical" evidence="6">
    <location>
        <begin position="352"/>
        <end position="374"/>
    </location>
</feature>
<keyword evidence="3 6" id="KW-0812">Transmembrane</keyword>
<dbReference type="RefSeq" id="WP_088482069.1">
    <property type="nucleotide sequence ID" value="NZ_JBCNLH010000002.1"/>
</dbReference>
<evidence type="ECO:0000313" key="10">
    <source>
        <dbReference type="Proteomes" id="UP000197446"/>
    </source>
</evidence>
<evidence type="ECO:0000313" key="9">
    <source>
        <dbReference type="EMBL" id="OWR05864.1"/>
    </source>
</evidence>
<protein>
    <submittedName>
        <fullName evidence="9">Uncharacterized protein</fullName>
    </submittedName>
</protein>
<feature type="transmembrane region" description="Helical" evidence="6">
    <location>
        <begin position="299"/>
        <end position="332"/>
    </location>
</feature>
<evidence type="ECO:0000256" key="1">
    <source>
        <dbReference type="ARBA" id="ARBA00004651"/>
    </source>
</evidence>
<comment type="caution">
    <text evidence="9">The sequence shown here is derived from an EMBL/GenBank/DDBJ whole genome shotgun (WGS) entry which is preliminary data.</text>
</comment>
<comment type="subcellular location">
    <subcellularLocation>
        <location evidence="1">Cell membrane</location>
        <topology evidence="1">Multi-pass membrane protein</topology>
    </subcellularLocation>
</comment>
<dbReference type="InterPro" id="IPR003838">
    <property type="entry name" value="ABC3_permease_C"/>
</dbReference>
<keyword evidence="2" id="KW-1003">Cell membrane</keyword>
<keyword evidence="5 6" id="KW-0472">Membrane</keyword>
<dbReference type="AlphaFoldDB" id="A0A254NE06"/>
<evidence type="ECO:0000256" key="2">
    <source>
        <dbReference type="ARBA" id="ARBA00022475"/>
    </source>
</evidence>
<dbReference type="Pfam" id="PF02687">
    <property type="entry name" value="FtsX"/>
    <property type="match status" value="1"/>
</dbReference>
<dbReference type="GO" id="GO:0005886">
    <property type="term" value="C:plasma membrane"/>
    <property type="evidence" value="ECO:0007669"/>
    <property type="project" value="UniProtKB-SubCell"/>
</dbReference>